<keyword evidence="1" id="KW-0732">Signal</keyword>
<dbReference type="AlphaFoldDB" id="T0KPJ9"/>
<dbReference type="HOGENOM" id="CLU_3050193_0_0_1"/>
<reference evidence="3" key="1">
    <citation type="journal article" date="2013" name="Mol. Plant Microbe Interact.">
        <title>Global aspects of pacC regulation of pathogenicity genes in Colletotrichum gloeosporioides as revealed by transcriptome analysis.</title>
        <authorList>
            <person name="Alkan N."/>
            <person name="Meng X."/>
            <person name="Friedlander G."/>
            <person name="Reuveni E."/>
            <person name="Sukno S."/>
            <person name="Sherman A."/>
            <person name="Thon M."/>
            <person name="Fluhr R."/>
            <person name="Prusky D."/>
        </authorList>
    </citation>
    <scope>NUCLEOTIDE SEQUENCE [LARGE SCALE GENOMIC DNA]</scope>
    <source>
        <strain evidence="3">Cg-14</strain>
    </source>
</reference>
<name>T0KPJ9_COLGC</name>
<dbReference type="EMBL" id="AMYD01000423">
    <property type="protein sequence ID" value="EQB57767.1"/>
    <property type="molecule type" value="Genomic_DNA"/>
</dbReference>
<sequence>MQLSFFAVLAAVSLAMAAPNPVPQASCSLAKVNECIKQCGTRQYDCFDNTCYCA</sequence>
<gene>
    <name evidence="2" type="ORF">CGLO_02066</name>
</gene>
<accession>T0KPJ9</accession>
<feature type="chain" id="PRO_5004566701" evidence="1">
    <location>
        <begin position="18"/>
        <end position="54"/>
    </location>
</feature>
<dbReference type="Proteomes" id="UP000015530">
    <property type="component" value="Unassembled WGS sequence"/>
</dbReference>
<dbReference type="OrthoDB" id="10406352at2759"/>
<evidence type="ECO:0000313" key="3">
    <source>
        <dbReference type="Proteomes" id="UP000015530"/>
    </source>
</evidence>
<evidence type="ECO:0000313" key="2">
    <source>
        <dbReference type="EMBL" id="EQB57767.1"/>
    </source>
</evidence>
<proteinExistence type="predicted"/>
<organism evidence="2 3">
    <name type="scientific">Colletotrichum gloeosporioides (strain Cg-14)</name>
    <name type="common">Anthracnose fungus</name>
    <name type="synonym">Glomerella cingulata</name>
    <dbReference type="NCBI Taxonomy" id="1237896"/>
    <lineage>
        <taxon>Eukaryota</taxon>
        <taxon>Fungi</taxon>
        <taxon>Dikarya</taxon>
        <taxon>Ascomycota</taxon>
        <taxon>Pezizomycotina</taxon>
        <taxon>Sordariomycetes</taxon>
        <taxon>Hypocreomycetidae</taxon>
        <taxon>Glomerellales</taxon>
        <taxon>Glomerellaceae</taxon>
        <taxon>Colletotrichum</taxon>
        <taxon>Colletotrichum gloeosporioides species complex</taxon>
    </lineage>
</organism>
<comment type="caution">
    <text evidence="2">The sequence shown here is derived from an EMBL/GenBank/DDBJ whole genome shotgun (WGS) entry which is preliminary data.</text>
</comment>
<feature type="signal peptide" evidence="1">
    <location>
        <begin position="1"/>
        <end position="17"/>
    </location>
</feature>
<evidence type="ECO:0000256" key="1">
    <source>
        <dbReference type="SAM" id="SignalP"/>
    </source>
</evidence>
<protein>
    <submittedName>
        <fullName evidence="2">Uncharacterized protein</fullName>
    </submittedName>
</protein>